<comment type="caution">
    <text evidence="1">The sequence shown here is derived from an EMBL/GenBank/DDBJ whole genome shotgun (WGS) entry which is preliminary data.</text>
</comment>
<dbReference type="GO" id="GO:0016787">
    <property type="term" value="F:hydrolase activity"/>
    <property type="evidence" value="ECO:0007669"/>
    <property type="project" value="UniProtKB-KW"/>
</dbReference>
<protein>
    <submittedName>
        <fullName evidence="1">HAD family hydrolase</fullName>
    </submittedName>
</protein>
<dbReference type="EMBL" id="LDTZ01000017">
    <property type="protein sequence ID" value="KNA91299.1"/>
    <property type="molecule type" value="Genomic_DNA"/>
</dbReference>
<dbReference type="InterPro" id="IPR036412">
    <property type="entry name" value="HAD-like_sf"/>
</dbReference>
<dbReference type="Gene3D" id="3.30.1240.10">
    <property type="match status" value="1"/>
</dbReference>
<dbReference type="SUPFAM" id="SSF56784">
    <property type="entry name" value="HAD-like"/>
    <property type="match status" value="1"/>
</dbReference>
<proteinExistence type="predicted"/>
<dbReference type="NCBIfam" id="TIGR01484">
    <property type="entry name" value="HAD-SF-IIB"/>
    <property type="match status" value="1"/>
</dbReference>
<dbReference type="SFLD" id="SFLDS00003">
    <property type="entry name" value="Haloacid_Dehalogenase"/>
    <property type="match status" value="1"/>
</dbReference>
<dbReference type="CDD" id="cd07518">
    <property type="entry name" value="HAD_YbiV-Like"/>
    <property type="match status" value="1"/>
</dbReference>
<keyword evidence="2" id="KW-1185">Reference proteome</keyword>
<organism evidence="1 2">
    <name type="scientific">Gordonia jacobaea</name>
    <dbReference type="NCBI Taxonomy" id="122202"/>
    <lineage>
        <taxon>Bacteria</taxon>
        <taxon>Bacillati</taxon>
        <taxon>Actinomycetota</taxon>
        <taxon>Actinomycetes</taxon>
        <taxon>Mycobacteriales</taxon>
        <taxon>Gordoniaceae</taxon>
        <taxon>Gordonia</taxon>
    </lineage>
</organism>
<dbReference type="Pfam" id="PF08282">
    <property type="entry name" value="Hydrolase_3"/>
    <property type="match status" value="1"/>
</dbReference>
<dbReference type="Proteomes" id="UP000037247">
    <property type="component" value="Unassembled WGS sequence"/>
</dbReference>
<dbReference type="PANTHER" id="PTHR10000">
    <property type="entry name" value="PHOSPHOSERINE PHOSPHATASE"/>
    <property type="match status" value="1"/>
</dbReference>
<dbReference type="PANTHER" id="PTHR10000:SF8">
    <property type="entry name" value="HAD SUPERFAMILY HYDROLASE-LIKE, TYPE 3"/>
    <property type="match status" value="1"/>
</dbReference>
<name>A0ABR5ICF5_9ACTN</name>
<dbReference type="InterPro" id="IPR023214">
    <property type="entry name" value="HAD_sf"/>
</dbReference>
<dbReference type="SFLD" id="SFLDG01140">
    <property type="entry name" value="C2.B:_Phosphomannomutase_and_P"/>
    <property type="match status" value="1"/>
</dbReference>
<evidence type="ECO:0000313" key="2">
    <source>
        <dbReference type="Proteomes" id="UP000037247"/>
    </source>
</evidence>
<dbReference type="Gene3D" id="3.40.50.1000">
    <property type="entry name" value="HAD superfamily/HAD-like"/>
    <property type="match status" value="1"/>
</dbReference>
<dbReference type="InterPro" id="IPR006379">
    <property type="entry name" value="HAD-SF_hydro_IIB"/>
</dbReference>
<dbReference type="RefSeq" id="WP_049699476.1">
    <property type="nucleotide sequence ID" value="NZ_JAQDQF010000008.1"/>
</dbReference>
<reference evidence="1 2" key="1">
    <citation type="submission" date="2015-05" db="EMBL/GenBank/DDBJ databases">
        <title>Draft genome sequence of the bacterium Gordonia jacobaea a new member of the Gordonia genus.</title>
        <authorList>
            <person name="Jimenez-Galisteo G."/>
            <person name="Dominguez A."/>
            <person name="Munoz E."/>
            <person name="Vinas M."/>
        </authorList>
    </citation>
    <scope>NUCLEOTIDE SEQUENCE [LARGE SCALE GENOMIC DNA]</scope>
    <source>
        <strain evidence="2">mv1</strain>
    </source>
</reference>
<gene>
    <name evidence="1" type="ORF">ABW18_12745</name>
</gene>
<sequence length="278" mass="29722">MSTTIPPVPADLRLVVTDLDGTLLDDAKHIPDDLWPLLDELTSRDIVFSPASGRQAATLLHQFGEAVPGLVVIAENGAVVARQNEILRTQPLAASSAAAVLARARSLQSDGADIGVVLCSPEVAYVERSDERFLEQIRPYYYANRIVDDLAAIDAELVKVAVYDFDGIEDTTAPAISGLPIDAEAVVSGQHWLDVMTRGVDKSQAVRAVQRRLGISPAQTMVFGDYLNDLGMLGTADWSYAVANAHRSILDAARYVAPSNTDNGVVRTIRAALDAAGS</sequence>
<evidence type="ECO:0000313" key="1">
    <source>
        <dbReference type="EMBL" id="KNA91299.1"/>
    </source>
</evidence>
<keyword evidence="1" id="KW-0378">Hydrolase</keyword>
<accession>A0ABR5ICF5</accession>